<dbReference type="EMBL" id="JAPTMU010000001">
    <property type="protein sequence ID" value="KAJ4949417.1"/>
    <property type="molecule type" value="Genomic_DNA"/>
</dbReference>
<keyword evidence="2" id="KW-1185">Reference proteome</keyword>
<dbReference type="Proteomes" id="UP001219934">
    <property type="component" value="Unassembled WGS sequence"/>
</dbReference>
<organism evidence="1 2">
    <name type="scientific">Pogonophryne albipinna</name>
    <dbReference type="NCBI Taxonomy" id="1090488"/>
    <lineage>
        <taxon>Eukaryota</taxon>
        <taxon>Metazoa</taxon>
        <taxon>Chordata</taxon>
        <taxon>Craniata</taxon>
        <taxon>Vertebrata</taxon>
        <taxon>Euteleostomi</taxon>
        <taxon>Actinopterygii</taxon>
        <taxon>Neopterygii</taxon>
        <taxon>Teleostei</taxon>
        <taxon>Neoteleostei</taxon>
        <taxon>Acanthomorphata</taxon>
        <taxon>Eupercaria</taxon>
        <taxon>Perciformes</taxon>
        <taxon>Notothenioidei</taxon>
        <taxon>Pogonophryne</taxon>
    </lineage>
</organism>
<proteinExistence type="predicted"/>
<dbReference type="AlphaFoldDB" id="A0AAD6BSZ1"/>
<evidence type="ECO:0000313" key="1">
    <source>
        <dbReference type="EMBL" id="KAJ4949417.1"/>
    </source>
</evidence>
<gene>
    <name evidence="1" type="ORF">JOQ06_020932</name>
</gene>
<name>A0AAD6BSZ1_9TELE</name>
<comment type="caution">
    <text evidence="1">The sequence shown here is derived from an EMBL/GenBank/DDBJ whole genome shotgun (WGS) entry which is preliminary data.</text>
</comment>
<accession>A0AAD6BSZ1</accession>
<protein>
    <submittedName>
        <fullName evidence="1">Uncharacterized protein</fullName>
    </submittedName>
</protein>
<reference evidence="1" key="1">
    <citation type="submission" date="2022-11" db="EMBL/GenBank/DDBJ databases">
        <title>Chromosome-level genome of Pogonophryne albipinna.</title>
        <authorList>
            <person name="Jo E."/>
        </authorList>
    </citation>
    <scope>NUCLEOTIDE SEQUENCE</scope>
    <source>
        <strain evidence="1">SGF0006</strain>
        <tissue evidence="1">Muscle</tissue>
    </source>
</reference>
<sequence length="190" mass="20447">MSHMLLHSASGPFAAGRNNQLQSRNTCEALQRLSTSAPKKRACATSVRKQDQLIHQCGHSQQKLFEAVLQTSSYEATDTLKPTEVKGRERGDGERRMGGGRWLHVGMQSRTDGERGVTKIEGAEGEGCVPPAGLLMDAGFLGTHTADARESGSQCSSLWWLGPAGQGTPRKLLLHPAPPHPLPLQCARSS</sequence>
<evidence type="ECO:0000313" key="2">
    <source>
        <dbReference type="Proteomes" id="UP001219934"/>
    </source>
</evidence>
<feature type="non-terminal residue" evidence="1">
    <location>
        <position position="190"/>
    </location>
</feature>